<dbReference type="EMBL" id="CP041695">
    <property type="protein sequence ID" value="QDP78583.1"/>
    <property type="molecule type" value="Genomic_DNA"/>
</dbReference>
<evidence type="ECO:0000256" key="2">
    <source>
        <dbReference type="SAM" id="MobiDB-lite"/>
    </source>
</evidence>
<dbReference type="SMART" id="SM00116">
    <property type="entry name" value="CBS"/>
    <property type="match status" value="1"/>
</dbReference>
<organism evidence="4 5">
    <name type="scientific">Nocardia otitidiscaviarum</name>
    <dbReference type="NCBI Taxonomy" id="1823"/>
    <lineage>
        <taxon>Bacteria</taxon>
        <taxon>Bacillati</taxon>
        <taxon>Actinomycetota</taxon>
        <taxon>Actinomycetes</taxon>
        <taxon>Mycobacteriales</taxon>
        <taxon>Nocardiaceae</taxon>
        <taxon>Nocardia</taxon>
    </lineage>
</organism>
<sequence length="604" mass="68386">MTRLLAHCLITPPQSRDRRKPDHHRPGRWSDLCSVPRPVPTTDRGGFQRHSDGTGYAMEAHRIHRFHAHVRPVRYRRPRGPPHRLDEYGGILRMARAWTVRGGWDGHREETALAEGLAIAGWSEVHPDLSPAESIDQLRTILERCYPTERRRTVDNWTHQLWRFVREMEVGDFVVMPRKYQPVVAIGRIVGEYEHRPEARPGFMHVRKVEWLTAVERAAIGADLRDSMGAFLTISELSRRDAAARIQELADTGIDPGYSGAVTPPADIDELLDDIRESGTRQLSARDLIGLWGHSRRTTDAVEAVNQELRELGITTDPDFTAVQLDDTVTVSAVENAEPSSAADSEQEANTNRGSRDHDLTWRVGNLRRTEPVIAIRRNESLARAAEIMAAREFSQLPIVDENRCLLGVITWESIAHSQLRPGGVTLWEARADKWPPAAHVEEELFTRVPDIQKFGYVIVVDNANVVTRIITASDLAGELRTRVTPFTVLEEIERRLRIAFGKVASADLGMCFENNKKKAQSITSPSHLTMGNYPHLVAKEKIWNQLGWPFEQGSWVERLTAVAEYRNQIAHWNVDAPESERNQLAEAEELLNLLKIVTRHTTP</sequence>
<keyword evidence="1" id="KW-0129">CBS domain</keyword>
<dbReference type="InterPro" id="IPR000644">
    <property type="entry name" value="CBS_dom"/>
</dbReference>
<evidence type="ECO:0000259" key="3">
    <source>
        <dbReference type="PROSITE" id="PS51371"/>
    </source>
</evidence>
<dbReference type="KEGG" id="nod:FOH10_07350"/>
<name>A0A516NI44_9NOCA</name>
<reference evidence="4 5" key="1">
    <citation type="submission" date="2019-07" db="EMBL/GenBank/DDBJ databases">
        <title>Complete Genome Sequence and Methylome Analysis of Nocardia otitidis-caviarum NEB252.</title>
        <authorList>
            <person name="Fomenkov A."/>
            <person name="Anton B.P."/>
            <person name="Vincze T."/>
            <person name="Roberts R.J."/>
        </authorList>
    </citation>
    <scope>NUCLEOTIDE SEQUENCE [LARGE SCALE GENOMIC DNA]</scope>
    <source>
        <strain evidence="4 5">NEB252</strain>
    </source>
</reference>
<protein>
    <submittedName>
        <fullName evidence="4">CBS domain-containing protein</fullName>
    </submittedName>
</protein>
<feature type="domain" description="CBS" evidence="3">
    <location>
        <begin position="369"/>
        <end position="425"/>
    </location>
</feature>
<feature type="region of interest" description="Disordered" evidence="2">
    <location>
        <begin position="10"/>
        <end position="53"/>
    </location>
</feature>
<gene>
    <name evidence="4" type="ORF">FOH10_07350</name>
</gene>
<dbReference type="Pfam" id="PF00571">
    <property type="entry name" value="CBS"/>
    <property type="match status" value="1"/>
</dbReference>
<accession>A0A516NI44</accession>
<evidence type="ECO:0000313" key="5">
    <source>
        <dbReference type="Proteomes" id="UP000317039"/>
    </source>
</evidence>
<dbReference type="PROSITE" id="PS51371">
    <property type="entry name" value="CBS"/>
    <property type="match status" value="1"/>
</dbReference>
<evidence type="ECO:0000313" key="4">
    <source>
        <dbReference type="EMBL" id="QDP78583.1"/>
    </source>
</evidence>
<feature type="compositionally biased region" description="Polar residues" evidence="2">
    <location>
        <begin position="336"/>
        <end position="353"/>
    </location>
</feature>
<dbReference type="Proteomes" id="UP000317039">
    <property type="component" value="Chromosome"/>
</dbReference>
<dbReference type="InterPro" id="IPR046342">
    <property type="entry name" value="CBS_dom_sf"/>
</dbReference>
<proteinExistence type="predicted"/>
<feature type="region of interest" description="Disordered" evidence="2">
    <location>
        <begin position="336"/>
        <end position="358"/>
    </location>
</feature>
<dbReference type="AlphaFoldDB" id="A0A516NI44"/>
<dbReference type="Gene3D" id="3.10.580.10">
    <property type="entry name" value="CBS-domain"/>
    <property type="match status" value="1"/>
</dbReference>
<dbReference type="SUPFAM" id="SSF54631">
    <property type="entry name" value="CBS-domain pair"/>
    <property type="match status" value="1"/>
</dbReference>
<evidence type="ECO:0000256" key="1">
    <source>
        <dbReference type="PROSITE-ProRule" id="PRU00703"/>
    </source>
</evidence>